<accession>A0ABP5C734</accession>
<reference evidence="3" key="1">
    <citation type="journal article" date="2019" name="Int. J. Syst. Evol. Microbiol.">
        <title>The Global Catalogue of Microorganisms (GCM) 10K type strain sequencing project: providing services to taxonomists for standard genome sequencing and annotation.</title>
        <authorList>
            <consortium name="The Broad Institute Genomics Platform"/>
            <consortium name="The Broad Institute Genome Sequencing Center for Infectious Disease"/>
            <person name="Wu L."/>
            <person name="Ma J."/>
        </authorList>
    </citation>
    <scope>NUCLEOTIDE SEQUENCE [LARGE SCALE GENOMIC DNA]</scope>
    <source>
        <strain evidence="3">JCM 14545</strain>
    </source>
</reference>
<evidence type="ECO:0000256" key="1">
    <source>
        <dbReference type="SAM" id="Phobius"/>
    </source>
</evidence>
<keyword evidence="1" id="KW-1133">Transmembrane helix</keyword>
<keyword evidence="1" id="KW-0472">Membrane</keyword>
<sequence>MIVLGVILLIVGFLAKIAVLWSIGIALVVIGAVLAILGTAGRKVGGRAHWF</sequence>
<keyword evidence="3" id="KW-1185">Reference proteome</keyword>
<evidence type="ECO:0000313" key="3">
    <source>
        <dbReference type="Proteomes" id="UP001501116"/>
    </source>
</evidence>
<organism evidence="2 3">
    <name type="scientific">Amycolatopsis minnesotensis</name>
    <dbReference type="NCBI Taxonomy" id="337894"/>
    <lineage>
        <taxon>Bacteria</taxon>
        <taxon>Bacillati</taxon>
        <taxon>Actinomycetota</taxon>
        <taxon>Actinomycetes</taxon>
        <taxon>Pseudonocardiales</taxon>
        <taxon>Pseudonocardiaceae</taxon>
        <taxon>Amycolatopsis</taxon>
    </lineage>
</organism>
<proteinExistence type="predicted"/>
<feature type="transmembrane region" description="Helical" evidence="1">
    <location>
        <begin position="6"/>
        <end position="37"/>
    </location>
</feature>
<evidence type="ECO:0000313" key="2">
    <source>
        <dbReference type="EMBL" id="GAA1957279.1"/>
    </source>
</evidence>
<dbReference type="RefSeq" id="WP_344417870.1">
    <property type="nucleotide sequence ID" value="NZ_BAAANN010000010.1"/>
</dbReference>
<comment type="caution">
    <text evidence="2">The sequence shown here is derived from an EMBL/GenBank/DDBJ whole genome shotgun (WGS) entry which is preliminary data.</text>
</comment>
<name>A0ABP5C734_9PSEU</name>
<dbReference type="EMBL" id="BAAANN010000010">
    <property type="protein sequence ID" value="GAA1957279.1"/>
    <property type="molecule type" value="Genomic_DNA"/>
</dbReference>
<protein>
    <submittedName>
        <fullName evidence="2">Uncharacterized protein</fullName>
    </submittedName>
</protein>
<gene>
    <name evidence="2" type="ORF">GCM10009754_29220</name>
</gene>
<dbReference type="Proteomes" id="UP001501116">
    <property type="component" value="Unassembled WGS sequence"/>
</dbReference>
<keyword evidence="1" id="KW-0812">Transmembrane</keyword>